<dbReference type="EMBL" id="LXQA010462189">
    <property type="protein sequence ID" value="MCI53375.1"/>
    <property type="molecule type" value="Genomic_DNA"/>
</dbReference>
<sequence>MDTFFWTDPLLGGVPLSVRFRRLFELSTYQTSSVADMCALGWEAGGAAWQWRCPLWAWEEELLGECTSFLVDIIL</sequence>
<keyword evidence="1" id="KW-0418">Kinase</keyword>
<reference evidence="1 2" key="1">
    <citation type="journal article" date="2018" name="Front. Plant Sci.">
        <title>Red Clover (Trifolium pratense) and Zigzag Clover (T. medium) - A Picture of Genomic Similarities and Differences.</title>
        <authorList>
            <person name="Dluhosova J."/>
            <person name="Istvanek J."/>
            <person name="Nedelnik J."/>
            <person name="Repkova J."/>
        </authorList>
    </citation>
    <scope>NUCLEOTIDE SEQUENCE [LARGE SCALE GENOMIC DNA]</scope>
    <source>
        <strain evidence="2">cv. 10/8</strain>
        <tissue evidence="1">Leaf</tissue>
    </source>
</reference>
<comment type="caution">
    <text evidence="1">The sequence shown here is derived from an EMBL/GenBank/DDBJ whole genome shotgun (WGS) entry which is preliminary data.</text>
</comment>
<dbReference type="Proteomes" id="UP000265520">
    <property type="component" value="Unassembled WGS sequence"/>
</dbReference>
<feature type="non-terminal residue" evidence="1">
    <location>
        <position position="75"/>
    </location>
</feature>
<dbReference type="AlphaFoldDB" id="A0A392SZ83"/>
<dbReference type="GO" id="GO:0016301">
    <property type="term" value="F:kinase activity"/>
    <property type="evidence" value="ECO:0007669"/>
    <property type="project" value="UniProtKB-KW"/>
</dbReference>
<protein>
    <submittedName>
        <fullName evidence="1">Protein kinase</fullName>
    </submittedName>
</protein>
<dbReference type="PANTHER" id="PTHR36617">
    <property type="entry name" value="PROTEIN, PUTATIVE-RELATED"/>
    <property type="match status" value="1"/>
</dbReference>
<organism evidence="1 2">
    <name type="scientific">Trifolium medium</name>
    <dbReference type="NCBI Taxonomy" id="97028"/>
    <lineage>
        <taxon>Eukaryota</taxon>
        <taxon>Viridiplantae</taxon>
        <taxon>Streptophyta</taxon>
        <taxon>Embryophyta</taxon>
        <taxon>Tracheophyta</taxon>
        <taxon>Spermatophyta</taxon>
        <taxon>Magnoliopsida</taxon>
        <taxon>eudicotyledons</taxon>
        <taxon>Gunneridae</taxon>
        <taxon>Pentapetalae</taxon>
        <taxon>rosids</taxon>
        <taxon>fabids</taxon>
        <taxon>Fabales</taxon>
        <taxon>Fabaceae</taxon>
        <taxon>Papilionoideae</taxon>
        <taxon>50 kb inversion clade</taxon>
        <taxon>NPAAA clade</taxon>
        <taxon>Hologalegina</taxon>
        <taxon>IRL clade</taxon>
        <taxon>Trifolieae</taxon>
        <taxon>Trifolium</taxon>
    </lineage>
</organism>
<accession>A0A392SZ83</accession>
<evidence type="ECO:0000313" key="2">
    <source>
        <dbReference type="Proteomes" id="UP000265520"/>
    </source>
</evidence>
<evidence type="ECO:0000313" key="1">
    <source>
        <dbReference type="EMBL" id="MCI53375.1"/>
    </source>
</evidence>
<dbReference type="PANTHER" id="PTHR36617:SF5">
    <property type="entry name" value="OS05G0421675 PROTEIN"/>
    <property type="match status" value="1"/>
</dbReference>
<proteinExistence type="predicted"/>
<keyword evidence="1" id="KW-0808">Transferase</keyword>
<name>A0A392SZ83_9FABA</name>
<keyword evidence="2" id="KW-1185">Reference proteome</keyword>